<accession>A0ABD2MQJ1</accession>
<evidence type="ECO:0000256" key="1">
    <source>
        <dbReference type="SAM" id="MobiDB-lite"/>
    </source>
</evidence>
<evidence type="ECO:0000313" key="2">
    <source>
        <dbReference type="EMBL" id="KAL3268665.1"/>
    </source>
</evidence>
<dbReference type="AlphaFoldDB" id="A0ABD2MQJ1"/>
<evidence type="ECO:0000313" key="3">
    <source>
        <dbReference type="Proteomes" id="UP001516400"/>
    </source>
</evidence>
<sequence>MHRTQLFHVVIAEIPHVKEFTEQRIADQRRVIILNNLLPNVIVRQIKDEVEAELNILHHAQGSPPPDEEPSTASEDNNYDTKNEVPAPDCESVWVSNCKRHLIECLGMDPNKLPGLPKIAYKLGLNLPLKEANEAICYDLTNLEKIHLRMYCAALTTIEQSGLKINTEAKFYSSKTEIPAW</sequence>
<proteinExistence type="predicted"/>
<feature type="region of interest" description="Disordered" evidence="1">
    <location>
        <begin position="59"/>
        <end position="85"/>
    </location>
</feature>
<comment type="caution">
    <text evidence="2">The sequence shown here is derived from an EMBL/GenBank/DDBJ whole genome shotgun (WGS) entry which is preliminary data.</text>
</comment>
<keyword evidence="3" id="KW-1185">Reference proteome</keyword>
<dbReference type="Proteomes" id="UP001516400">
    <property type="component" value="Unassembled WGS sequence"/>
</dbReference>
<protein>
    <submittedName>
        <fullName evidence="2">Uncharacterized protein</fullName>
    </submittedName>
</protein>
<dbReference type="EMBL" id="JABFTP020000021">
    <property type="protein sequence ID" value="KAL3268665.1"/>
    <property type="molecule type" value="Genomic_DNA"/>
</dbReference>
<reference evidence="2 3" key="1">
    <citation type="journal article" date="2021" name="BMC Biol.">
        <title>Horizontally acquired antibacterial genes associated with adaptive radiation of ladybird beetles.</title>
        <authorList>
            <person name="Li H.S."/>
            <person name="Tang X.F."/>
            <person name="Huang Y.H."/>
            <person name="Xu Z.Y."/>
            <person name="Chen M.L."/>
            <person name="Du X.Y."/>
            <person name="Qiu B.Y."/>
            <person name="Chen P.T."/>
            <person name="Zhang W."/>
            <person name="Slipinski A."/>
            <person name="Escalona H.E."/>
            <person name="Waterhouse R.M."/>
            <person name="Zwick A."/>
            <person name="Pang H."/>
        </authorList>
    </citation>
    <scope>NUCLEOTIDE SEQUENCE [LARGE SCALE GENOMIC DNA]</scope>
    <source>
        <strain evidence="2">SYSU2018</strain>
    </source>
</reference>
<organism evidence="2 3">
    <name type="scientific">Cryptolaemus montrouzieri</name>
    <dbReference type="NCBI Taxonomy" id="559131"/>
    <lineage>
        <taxon>Eukaryota</taxon>
        <taxon>Metazoa</taxon>
        <taxon>Ecdysozoa</taxon>
        <taxon>Arthropoda</taxon>
        <taxon>Hexapoda</taxon>
        <taxon>Insecta</taxon>
        <taxon>Pterygota</taxon>
        <taxon>Neoptera</taxon>
        <taxon>Endopterygota</taxon>
        <taxon>Coleoptera</taxon>
        <taxon>Polyphaga</taxon>
        <taxon>Cucujiformia</taxon>
        <taxon>Coccinelloidea</taxon>
        <taxon>Coccinellidae</taxon>
        <taxon>Scymninae</taxon>
        <taxon>Scymnini</taxon>
        <taxon>Cryptolaemus</taxon>
    </lineage>
</organism>
<name>A0ABD2MQJ1_9CUCU</name>
<gene>
    <name evidence="2" type="ORF">HHI36_007768</name>
</gene>